<dbReference type="Pfam" id="PF04231">
    <property type="entry name" value="Endonuclease_1"/>
    <property type="match status" value="1"/>
</dbReference>
<feature type="signal peptide" evidence="4">
    <location>
        <begin position="1"/>
        <end position="22"/>
    </location>
</feature>
<evidence type="ECO:0000256" key="2">
    <source>
        <dbReference type="ARBA" id="ARBA00022801"/>
    </source>
</evidence>
<dbReference type="RefSeq" id="WP_140031303.1">
    <property type="nucleotide sequence ID" value="NZ_CP137845.1"/>
</dbReference>
<evidence type="ECO:0000313" key="5">
    <source>
        <dbReference type="EMBL" id="WPB53850.1"/>
    </source>
</evidence>
<keyword evidence="2" id="KW-0378">Hydrolase</keyword>
<evidence type="ECO:0000256" key="1">
    <source>
        <dbReference type="ARBA" id="ARBA00022722"/>
    </source>
</evidence>
<feature type="compositionally biased region" description="Basic and acidic residues" evidence="3">
    <location>
        <begin position="40"/>
        <end position="64"/>
    </location>
</feature>
<accession>A0ABZ0PAF2</accession>
<dbReference type="Proteomes" id="UP001303601">
    <property type="component" value="Chromosome"/>
</dbReference>
<name>A0ABZ0PAF2_9BACT</name>
<dbReference type="GeneID" id="94493758"/>
<keyword evidence="6" id="KW-1185">Reference proteome</keyword>
<keyword evidence="5" id="KW-0255">Endonuclease</keyword>
<gene>
    <name evidence="5" type="ORF">R9B83_02565</name>
</gene>
<dbReference type="SUPFAM" id="SSF54060">
    <property type="entry name" value="His-Me finger endonucleases"/>
    <property type="match status" value="1"/>
</dbReference>
<sequence length="512" mass="59364">MKFKKMLLTLGLITTMPLPIFMASRCQNTKKFLEDKILDKKNEDSKKDNEQNQKENDSLHKMPENDGNLSAQENLDVWAKYANNIISLNFNAQEEIKSAINNSKNLYFSYKKNQLAFSKQNPKGKRNWEKLNYCMSIKVTLPQNYQLVSALEPQKENKLNSKLEWSYDKNENKLIVEYKIAKFDKSGNNLIAKEKNISSIVIDFNSTPNPNPNEEETPKIDDTTPFAGQAPTLDNDHRLEYDNSNDFYKSLDGLSGQELRNKLFKIQANNRYTSLGYGDLFKTYKDAFLDKYYEKDNSVLDIYGENPNGDDPFVFYHGNFQDTGNTEGKGMNREHLVPQSWFAKEDMMRNDAHHVWPTDKKVNEVHSNYPYGTVKEVRYISKNGTKIGLSNEDGQKVCEPINEFKGDVARAYLYFVFTYGDKNLEQNSQASRIFQKQNGKETIKKAFLITLLAWNYKDSISQFDLDRNNGIYKHQKNRNPLIDYPELVKVLFENDDTFVFRNKGVAVKLVSK</sequence>
<keyword evidence="1" id="KW-0540">Nuclease</keyword>
<protein>
    <submittedName>
        <fullName evidence="5">Endonuclease</fullName>
    </submittedName>
</protein>
<reference evidence="5" key="1">
    <citation type="submission" date="2023-11" db="EMBL/GenBank/DDBJ databases">
        <title>Completed genome sequence of Mycoplasma equirhinis type strain M432/72.</title>
        <authorList>
            <person name="Spergser J."/>
        </authorList>
    </citation>
    <scope>NUCLEOTIDE SEQUENCE [LARGE SCALE GENOMIC DNA]</scope>
    <source>
        <strain evidence="5">M432/72</strain>
    </source>
</reference>
<feature type="chain" id="PRO_5047038704" evidence="4">
    <location>
        <begin position="23"/>
        <end position="512"/>
    </location>
</feature>
<keyword evidence="4" id="KW-0732">Signal</keyword>
<evidence type="ECO:0000256" key="4">
    <source>
        <dbReference type="SAM" id="SignalP"/>
    </source>
</evidence>
<dbReference type="PANTHER" id="PTHR33607:SF2">
    <property type="entry name" value="ENDONUCLEASE-1"/>
    <property type="match status" value="1"/>
</dbReference>
<proteinExistence type="predicted"/>
<feature type="region of interest" description="Disordered" evidence="3">
    <location>
        <begin position="40"/>
        <end position="66"/>
    </location>
</feature>
<evidence type="ECO:0000256" key="3">
    <source>
        <dbReference type="SAM" id="MobiDB-lite"/>
    </source>
</evidence>
<organism evidence="5 6">
    <name type="scientific">Metamycoplasma equirhinis</name>
    <dbReference type="NCBI Taxonomy" id="92402"/>
    <lineage>
        <taxon>Bacteria</taxon>
        <taxon>Bacillati</taxon>
        <taxon>Mycoplasmatota</taxon>
        <taxon>Mycoplasmoidales</taxon>
        <taxon>Metamycoplasmataceae</taxon>
        <taxon>Metamycoplasma</taxon>
    </lineage>
</organism>
<dbReference type="InterPro" id="IPR007346">
    <property type="entry name" value="Endonuclease-I"/>
</dbReference>
<feature type="region of interest" description="Disordered" evidence="3">
    <location>
        <begin position="206"/>
        <end position="226"/>
    </location>
</feature>
<dbReference type="PANTHER" id="PTHR33607">
    <property type="entry name" value="ENDONUCLEASE-1"/>
    <property type="match status" value="1"/>
</dbReference>
<dbReference type="InterPro" id="IPR044925">
    <property type="entry name" value="His-Me_finger_sf"/>
</dbReference>
<evidence type="ECO:0000313" key="6">
    <source>
        <dbReference type="Proteomes" id="UP001303601"/>
    </source>
</evidence>
<dbReference type="EMBL" id="CP137845">
    <property type="protein sequence ID" value="WPB53850.1"/>
    <property type="molecule type" value="Genomic_DNA"/>
</dbReference>
<dbReference type="GO" id="GO:0004519">
    <property type="term" value="F:endonuclease activity"/>
    <property type="evidence" value="ECO:0007669"/>
    <property type="project" value="UniProtKB-KW"/>
</dbReference>